<dbReference type="EMBL" id="DVMN01000004">
    <property type="protein sequence ID" value="HIU20671.1"/>
    <property type="molecule type" value="Genomic_DNA"/>
</dbReference>
<evidence type="ECO:0000313" key="4">
    <source>
        <dbReference type="Proteomes" id="UP000824088"/>
    </source>
</evidence>
<dbReference type="Pfam" id="PF04389">
    <property type="entry name" value="Peptidase_M28"/>
    <property type="match status" value="1"/>
</dbReference>
<feature type="transmembrane region" description="Helical" evidence="1">
    <location>
        <begin position="215"/>
        <end position="237"/>
    </location>
</feature>
<keyword evidence="1" id="KW-0812">Transmembrane</keyword>
<organism evidence="3 4">
    <name type="scientific">Candidatus Limadaptatus stercorigallinarum</name>
    <dbReference type="NCBI Taxonomy" id="2840845"/>
    <lineage>
        <taxon>Bacteria</taxon>
        <taxon>Bacillati</taxon>
        <taxon>Bacillota</taxon>
        <taxon>Clostridia</taxon>
        <taxon>Eubacteriales</taxon>
        <taxon>Candidatus Limadaptatus</taxon>
    </lineage>
</organism>
<accession>A0A9D1HQC5</accession>
<dbReference type="InterPro" id="IPR007484">
    <property type="entry name" value="Peptidase_M28"/>
</dbReference>
<feature type="transmembrane region" description="Helical" evidence="1">
    <location>
        <begin position="81"/>
        <end position="114"/>
    </location>
</feature>
<dbReference type="AlphaFoldDB" id="A0A9D1HQC5"/>
<evidence type="ECO:0000313" key="3">
    <source>
        <dbReference type="EMBL" id="HIU20671.1"/>
    </source>
</evidence>
<protein>
    <submittedName>
        <fullName evidence="3">M20/M25/M40 family metallo-hydrolase</fullName>
    </submittedName>
</protein>
<evidence type="ECO:0000256" key="1">
    <source>
        <dbReference type="SAM" id="Phobius"/>
    </source>
</evidence>
<feature type="transmembrane region" description="Helical" evidence="1">
    <location>
        <begin position="175"/>
        <end position="194"/>
    </location>
</feature>
<reference evidence="3" key="1">
    <citation type="submission" date="2020-10" db="EMBL/GenBank/DDBJ databases">
        <authorList>
            <person name="Gilroy R."/>
        </authorList>
    </citation>
    <scope>NUCLEOTIDE SEQUENCE</scope>
    <source>
        <strain evidence="3">1063</strain>
    </source>
</reference>
<keyword evidence="1" id="KW-1133">Transmembrane helix</keyword>
<name>A0A9D1HQC5_9FIRM</name>
<keyword evidence="1" id="KW-0472">Membrane</keyword>
<evidence type="ECO:0000259" key="2">
    <source>
        <dbReference type="Pfam" id="PF04389"/>
    </source>
</evidence>
<comment type="caution">
    <text evidence="3">The sequence shown here is derived from an EMBL/GenBank/DDBJ whole genome shotgun (WGS) entry which is preliminary data.</text>
</comment>
<gene>
    <name evidence="3" type="ORF">IAD51_00300</name>
</gene>
<sequence>MADFKKLIDNKAESAQYMIDGITDVIKTCGKRGPGSEGEKKSCEFMADVLKNDCGCERADVESFKEHPHSFLGWLNYTMTFALLGIVCFFFLPALGIALLGLGFVLMICQFVLYRKTFDFLFPEETGHNVTAIKKCTGEVKARIFFNGHPDAAWNWPVNNKFGGAIYELHIGSSFLGALLAFILCIIATAVLGSKGAAYMTEFSLDAYTAMYGEGLFWCGIAQLVFVPGLIGMYFMWDPKTTVDGANDNLTGCYMGIAILKAMKDAGIELEHTEVGVILSGSEEAGLRGAKAWVEQHKGEFDDVPTWIYSYDTIHASKFLGVNYRDLNGTVKADKEVSDTFMESAKELGIHCNKTWVPPFGGATDSAAFAQGGYKVTGITALNHVLEDYYHTLKDTYTNLDKDCLADCYAISVKCLEKFDKKFGK</sequence>
<dbReference type="Proteomes" id="UP000824088">
    <property type="component" value="Unassembled WGS sequence"/>
</dbReference>
<proteinExistence type="predicted"/>
<dbReference type="Gene3D" id="3.40.630.10">
    <property type="entry name" value="Zn peptidases"/>
    <property type="match status" value="1"/>
</dbReference>
<feature type="domain" description="Peptidase M28" evidence="2">
    <location>
        <begin position="237"/>
        <end position="412"/>
    </location>
</feature>
<dbReference type="SUPFAM" id="SSF53187">
    <property type="entry name" value="Zn-dependent exopeptidases"/>
    <property type="match status" value="1"/>
</dbReference>
<reference evidence="3" key="2">
    <citation type="journal article" date="2021" name="PeerJ">
        <title>Extensive microbial diversity within the chicken gut microbiome revealed by metagenomics and culture.</title>
        <authorList>
            <person name="Gilroy R."/>
            <person name="Ravi A."/>
            <person name="Getino M."/>
            <person name="Pursley I."/>
            <person name="Horton D.L."/>
            <person name="Alikhan N.F."/>
            <person name="Baker D."/>
            <person name="Gharbi K."/>
            <person name="Hall N."/>
            <person name="Watson M."/>
            <person name="Adriaenssens E.M."/>
            <person name="Foster-Nyarko E."/>
            <person name="Jarju S."/>
            <person name="Secka A."/>
            <person name="Antonio M."/>
            <person name="Oren A."/>
            <person name="Chaudhuri R.R."/>
            <person name="La Ragione R."/>
            <person name="Hildebrand F."/>
            <person name="Pallen M.J."/>
        </authorList>
    </citation>
    <scope>NUCLEOTIDE SEQUENCE</scope>
    <source>
        <strain evidence="3">1063</strain>
    </source>
</reference>